<feature type="domain" description="DUF5659" evidence="1">
    <location>
        <begin position="8"/>
        <end position="82"/>
    </location>
</feature>
<organism evidence="2 3">
    <name type="scientific">candidate division WWE3 bacterium</name>
    <dbReference type="NCBI Taxonomy" id="2053526"/>
    <lineage>
        <taxon>Bacteria</taxon>
        <taxon>Katanobacteria</taxon>
    </lineage>
</organism>
<dbReference type="AlphaFoldDB" id="A0A955LGI6"/>
<sequence length="83" mass="9738">MNQNDYYKNNFSTYDLGLASALVTAGYTVNHLDRSDSKKVQFIFNHEEQLDDVIQAYWAHKLKLSPLAYFNNVKMLKNRIYSN</sequence>
<dbReference type="Proteomes" id="UP000701698">
    <property type="component" value="Unassembled WGS sequence"/>
</dbReference>
<evidence type="ECO:0000259" key="1">
    <source>
        <dbReference type="Pfam" id="PF18903"/>
    </source>
</evidence>
<dbReference type="Pfam" id="PF18903">
    <property type="entry name" value="DUF5659"/>
    <property type="match status" value="1"/>
</dbReference>
<name>A0A955LGI6_UNCKA</name>
<dbReference type="EMBL" id="JAGQKX010000003">
    <property type="protein sequence ID" value="MCA9389808.1"/>
    <property type="molecule type" value="Genomic_DNA"/>
</dbReference>
<evidence type="ECO:0000313" key="2">
    <source>
        <dbReference type="EMBL" id="MCA9389808.1"/>
    </source>
</evidence>
<reference evidence="2" key="1">
    <citation type="submission" date="2020-04" db="EMBL/GenBank/DDBJ databases">
        <authorList>
            <person name="Zhang T."/>
        </authorList>
    </citation>
    <scope>NUCLEOTIDE SEQUENCE</scope>
    <source>
        <strain evidence="2">HKST-UBA01</strain>
    </source>
</reference>
<dbReference type="InterPro" id="IPR043718">
    <property type="entry name" value="DUF5659"/>
</dbReference>
<protein>
    <recommendedName>
        <fullName evidence="1">DUF5659 domain-containing protein</fullName>
    </recommendedName>
</protein>
<gene>
    <name evidence="2" type="ORF">KC571_00200</name>
</gene>
<comment type="caution">
    <text evidence="2">The sequence shown here is derived from an EMBL/GenBank/DDBJ whole genome shotgun (WGS) entry which is preliminary data.</text>
</comment>
<reference evidence="2" key="2">
    <citation type="journal article" date="2021" name="Microbiome">
        <title>Successional dynamics and alternative stable states in a saline activated sludge microbial community over 9 years.</title>
        <authorList>
            <person name="Wang Y."/>
            <person name="Ye J."/>
            <person name="Ju F."/>
            <person name="Liu L."/>
            <person name="Boyd J.A."/>
            <person name="Deng Y."/>
            <person name="Parks D.H."/>
            <person name="Jiang X."/>
            <person name="Yin X."/>
            <person name="Woodcroft B.J."/>
            <person name="Tyson G.W."/>
            <person name="Hugenholtz P."/>
            <person name="Polz M.F."/>
            <person name="Zhang T."/>
        </authorList>
    </citation>
    <scope>NUCLEOTIDE SEQUENCE</scope>
    <source>
        <strain evidence="2">HKST-UBA01</strain>
    </source>
</reference>
<accession>A0A955LGI6</accession>
<evidence type="ECO:0000313" key="3">
    <source>
        <dbReference type="Proteomes" id="UP000701698"/>
    </source>
</evidence>
<proteinExistence type="predicted"/>